<dbReference type="EC" id="1.14.13.82" evidence="3"/>
<protein>
    <submittedName>
        <fullName evidence="3">Vanillate O-demethylase ferredoxin subunit</fullName>
        <ecNumber evidence="3">1.14.13.82</ecNumber>
    </submittedName>
</protein>
<dbReference type="CDD" id="cd06185">
    <property type="entry name" value="PDR_like"/>
    <property type="match status" value="1"/>
</dbReference>
<keyword evidence="3" id="KW-0560">Oxidoreductase</keyword>
<evidence type="ECO:0000259" key="2">
    <source>
        <dbReference type="PROSITE" id="PS51384"/>
    </source>
</evidence>
<sequence length="317" mass="34189">MTKRLLIASRVVGLSDIATGIRRFTLRPERRELFPPSVAGSYVTVRHQSGLLRTYSLCGDADRRETFEFAVQREPDGRGGSMLFHDDIDIGDPVHVSYPIPSLVLAEDAPEHVFVAGGIGVTPFLPLALEVDRRGQRSVLHYAVRSRSQLAFLEEFAGIASLTVKVYVSSEGNRMRIDALLAGLNATAHLYACGPDRLLSAVSDACETMAVGPERIHLESFSGLDPAKARAGDPFTVNLRLSKREIAVPADKSMLQALNDAGVGVDYSCEGGVCGACRVTLVSGDVIHRDICLTDAARAETIITCVSRGRGIVTLQL</sequence>
<dbReference type="RefSeq" id="WP_205111306.1">
    <property type="nucleotide sequence ID" value="NZ_BAAAHT010000001.1"/>
</dbReference>
<evidence type="ECO:0000259" key="1">
    <source>
        <dbReference type="PROSITE" id="PS51085"/>
    </source>
</evidence>
<dbReference type="Gene3D" id="2.40.30.10">
    <property type="entry name" value="Translation factors"/>
    <property type="match status" value="1"/>
</dbReference>
<gene>
    <name evidence="3" type="ORF">JOE66_003309</name>
</gene>
<dbReference type="PRINTS" id="PR00409">
    <property type="entry name" value="PHDIOXRDTASE"/>
</dbReference>
<dbReference type="EMBL" id="JAFBBU010000001">
    <property type="protein sequence ID" value="MBM7473675.1"/>
    <property type="molecule type" value="Genomic_DNA"/>
</dbReference>
<dbReference type="InterPro" id="IPR001041">
    <property type="entry name" value="2Fe-2S_ferredoxin-type"/>
</dbReference>
<dbReference type="PROSITE" id="PS00197">
    <property type="entry name" value="2FE2S_FER_1"/>
    <property type="match status" value="1"/>
</dbReference>
<dbReference type="SUPFAM" id="SSF52343">
    <property type="entry name" value="Ferredoxin reductase-like, C-terminal NADP-linked domain"/>
    <property type="match status" value="1"/>
</dbReference>
<dbReference type="PANTHER" id="PTHR30212">
    <property type="entry name" value="PROTEIN YIIM"/>
    <property type="match status" value="1"/>
</dbReference>
<dbReference type="CDD" id="cd00207">
    <property type="entry name" value="fer2"/>
    <property type="match status" value="1"/>
</dbReference>
<dbReference type="PANTHER" id="PTHR30212:SF2">
    <property type="entry name" value="PROTEIN YIIM"/>
    <property type="match status" value="1"/>
</dbReference>
<dbReference type="PROSITE" id="PS51085">
    <property type="entry name" value="2FE2S_FER_2"/>
    <property type="match status" value="1"/>
</dbReference>
<proteinExistence type="predicted"/>
<dbReference type="Gene3D" id="3.40.50.80">
    <property type="entry name" value="Nucleotide-binding domain of ferredoxin-NADP reductase (FNR) module"/>
    <property type="match status" value="1"/>
</dbReference>
<evidence type="ECO:0000313" key="3">
    <source>
        <dbReference type="EMBL" id="MBM7473675.1"/>
    </source>
</evidence>
<dbReference type="Proteomes" id="UP000776164">
    <property type="component" value="Unassembled WGS sequence"/>
</dbReference>
<dbReference type="Pfam" id="PF00111">
    <property type="entry name" value="Fer2"/>
    <property type="match status" value="1"/>
</dbReference>
<dbReference type="InterPro" id="IPR017938">
    <property type="entry name" value="Riboflavin_synthase-like_b-brl"/>
</dbReference>
<organism evidence="3 4">
    <name type="scientific">Subtercola frigoramans</name>
    <dbReference type="NCBI Taxonomy" id="120298"/>
    <lineage>
        <taxon>Bacteria</taxon>
        <taxon>Bacillati</taxon>
        <taxon>Actinomycetota</taxon>
        <taxon>Actinomycetes</taxon>
        <taxon>Micrococcales</taxon>
        <taxon>Microbacteriaceae</taxon>
        <taxon>Subtercola</taxon>
    </lineage>
</organism>
<name>A0ABS2LA96_9MICO</name>
<reference evidence="3 4" key="1">
    <citation type="submission" date="2021-01" db="EMBL/GenBank/DDBJ databases">
        <title>Sequencing the genomes of 1000 actinobacteria strains.</title>
        <authorList>
            <person name="Klenk H.-P."/>
        </authorList>
    </citation>
    <scope>NUCLEOTIDE SEQUENCE [LARGE SCALE GENOMIC DNA]</scope>
    <source>
        <strain evidence="3 4">DSM 13057</strain>
    </source>
</reference>
<dbReference type="SUPFAM" id="SSF63380">
    <property type="entry name" value="Riboflavin synthase domain-like"/>
    <property type="match status" value="1"/>
</dbReference>
<dbReference type="SUPFAM" id="SSF54292">
    <property type="entry name" value="2Fe-2S ferredoxin-like"/>
    <property type="match status" value="1"/>
</dbReference>
<dbReference type="InterPro" id="IPR017927">
    <property type="entry name" value="FAD-bd_FR_type"/>
</dbReference>
<dbReference type="PROSITE" id="PS51384">
    <property type="entry name" value="FAD_FR"/>
    <property type="match status" value="1"/>
</dbReference>
<dbReference type="InterPro" id="IPR052353">
    <property type="entry name" value="Benzoxazolinone_Detox_Enz"/>
</dbReference>
<dbReference type="InterPro" id="IPR036010">
    <property type="entry name" value="2Fe-2S_ferredoxin-like_sf"/>
</dbReference>
<dbReference type="Gene3D" id="3.10.20.30">
    <property type="match status" value="1"/>
</dbReference>
<dbReference type="InterPro" id="IPR006058">
    <property type="entry name" value="2Fe2S_fd_BS"/>
</dbReference>
<keyword evidence="4" id="KW-1185">Reference proteome</keyword>
<dbReference type="InterPro" id="IPR039261">
    <property type="entry name" value="FNR_nucleotide-bd"/>
</dbReference>
<dbReference type="GO" id="GO:0018489">
    <property type="term" value="F:vanillate monooxygenase activity"/>
    <property type="evidence" value="ECO:0007669"/>
    <property type="project" value="UniProtKB-EC"/>
</dbReference>
<dbReference type="InterPro" id="IPR012675">
    <property type="entry name" value="Beta-grasp_dom_sf"/>
</dbReference>
<feature type="domain" description="2Fe-2S ferredoxin-type" evidence="1">
    <location>
        <begin position="235"/>
        <end position="317"/>
    </location>
</feature>
<accession>A0ABS2LA96</accession>
<feature type="domain" description="FAD-binding FR-type" evidence="2">
    <location>
        <begin position="4"/>
        <end position="106"/>
    </location>
</feature>
<comment type="caution">
    <text evidence="3">The sequence shown here is derived from an EMBL/GenBank/DDBJ whole genome shotgun (WGS) entry which is preliminary data.</text>
</comment>
<evidence type="ECO:0000313" key="4">
    <source>
        <dbReference type="Proteomes" id="UP000776164"/>
    </source>
</evidence>